<gene>
    <name evidence="1" type="ORF">CONPUDRAFT_74480</name>
</gene>
<proteinExistence type="predicted"/>
<evidence type="ECO:0000313" key="2">
    <source>
        <dbReference type="Proteomes" id="UP000053558"/>
    </source>
</evidence>
<protein>
    <submittedName>
        <fullName evidence="1">Uncharacterized protein</fullName>
    </submittedName>
</protein>
<comment type="caution">
    <text evidence="1">The sequence shown here is derived from an EMBL/GenBank/DDBJ whole genome shotgun (WGS) entry which is preliminary data.</text>
</comment>
<organism evidence="1 2">
    <name type="scientific">Coniophora puteana (strain RWD-64-598)</name>
    <name type="common">Brown rot fungus</name>
    <dbReference type="NCBI Taxonomy" id="741705"/>
    <lineage>
        <taxon>Eukaryota</taxon>
        <taxon>Fungi</taxon>
        <taxon>Dikarya</taxon>
        <taxon>Basidiomycota</taxon>
        <taxon>Agaricomycotina</taxon>
        <taxon>Agaricomycetes</taxon>
        <taxon>Agaricomycetidae</taxon>
        <taxon>Boletales</taxon>
        <taxon>Coniophorineae</taxon>
        <taxon>Coniophoraceae</taxon>
        <taxon>Coniophora</taxon>
    </lineage>
</organism>
<evidence type="ECO:0000313" key="1">
    <source>
        <dbReference type="EMBL" id="EIW78912.1"/>
    </source>
</evidence>
<sequence>MPWARSLLSHVLPTFHLRVIRCCLDPEGPAVLVQSNFYFERFTSESSQSLRKGGSNTAQVVKLGNERPCMSGAANSAFRCLCELQNAKTASRNWMIWPPDGSTLLMRLETATRIAHDVQYASALSRKGASCGKFCLNTVGWDDLPEALKLEERSALEFIPMPPGRQCSQAKLAHEACIFVIVTYKPSLAVLDD</sequence>
<dbReference type="Proteomes" id="UP000053558">
    <property type="component" value="Unassembled WGS sequence"/>
</dbReference>
<dbReference type="AlphaFoldDB" id="A0A5M3MI76"/>
<dbReference type="EMBL" id="JH711581">
    <property type="protein sequence ID" value="EIW78912.1"/>
    <property type="molecule type" value="Genomic_DNA"/>
</dbReference>
<dbReference type="RefSeq" id="XP_007770520.1">
    <property type="nucleotide sequence ID" value="XM_007772330.1"/>
</dbReference>
<keyword evidence="2" id="KW-1185">Reference proteome</keyword>
<name>A0A5M3MI76_CONPW</name>
<reference evidence="2" key="1">
    <citation type="journal article" date="2012" name="Science">
        <title>The Paleozoic origin of enzymatic lignin decomposition reconstructed from 31 fungal genomes.</title>
        <authorList>
            <person name="Floudas D."/>
            <person name="Binder M."/>
            <person name="Riley R."/>
            <person name="Barry K."/>
            <person name="Blanchette R.A."/>
            <person name="Henrissat B."/>
            <person name="Martinez A.T."/>
            <person name="Otillar R."/>
            <person name="Spatafora J.W."/>
            <person name="Yadav J.S."/>
            <person name="Aerts A."/>
            <person name="Benoit I."/>
            <person name="Boyd A."/>
            <person name="Carlson A."/>
            <person name="Copeland A."/>
            <person name="Coutinho P.M."/>
            <person name="de Vries R.P."/>
            <person name="Ferreira P."/>
            <person name="Findley K."/>
            <person name="Foster B."/>
            <person name="Gaskell J."/>
            <person name="Glotzer D."/>
            <person name="Gorecki P."/>
            <person name="Heitman J."/>
            <person name="Hesse C."/>
            <person name="Hori C."/>
            <person name="Igarashi K."/>
            <person name="Jurgens J.A."/>
            <person name="Kallen N."/>
            <person name="Kersten P."/>
            <person name="Kohler A."/>
            <person name="Kuees U."/>
            <person name="Kumar T.K.A."/>
            <person name="Kuo A."/>
            <person name="LaButti K."/>
            <person name="Larrondo L.F."/>
            <person name="Lindquist E."/>
            <person name="Ling A."/>
            <person name="Lombard V."/>
            <person name="Lucas S."/>
            <person name="Lundell T."/>
            <person name="Martin R."/>
            <person name="McLaughlin D.J."/>
            <person name="Morgenstern I."/>
            <person name="Morin E."/>
            <person name="Murat C."/>
            <person name="Nagy L.G."/>
            <person name="Nolan M."/>
            <person name="Ohm R.A."/>
            <person name="Patyshakuliyeva A."/>
            <person name="Rokas A."/>
            <person name="Ruiz-Duenas F.J."/>
            <person name="Sabat G."/>
            <person name="Salamov A."/>
            <person name="Samejima M."/>
            <person name="Schmutz J."/>
            <person name="Slot J.C."/>
            <person name="St John F."/>
            <person name="Stenlid J."/>
            <person name="Sun H."/>
            <person name="Sun S."/>
            <person name="Syed K."/>
            <person name="Tsang A."/>
            <person name="Wiebenga A."/>
            <person name="Young D."/>
            <person name="Pisabarro A."/>
            <person name="Eastwood D.C."/>
            <person name="Martin F."/>
            <person name="Cullen D."/>
            <person name="Grigoriev I.V."/>
            <person name="Hibbett D.S."/>
        </authorList>
    </citation>
    <scope>NUCLEOTIDE SEQUENCE [LARGE SCALE GENOMIC DNA]</scope>
    <source>
        <strain evidence="2">RWD-64-598 SS2</strain>
    </source>
</reference>
<dbReference type="KEGG" id="cput:CONPUDRAFT_74480"/>
<dbReference type="GeneID" id="19209253"/>
<accession>A0A5M3MI76</accession>